<organism evidence="2 3">
    <name type="scientific">Corynebacterium xerosis</name>
    <dbReference type="NCBI Taxonomy" id="1725"/>
    <lineage>
        <taxon>Bacteria</taxon>
        <taxon>Bacillati</taxon>
        <taxon>Actinomycetota</taxon>
        <taxon>Actinomycetes</taxon>
        <taxon>Mycobacteriales</taxon>
        <taxon>Corynebacteriaceae</taxon>
        <taxon>Corynebacterium</taxon>
    </lineage>
</organism>
<dbReference type="InterPro" id="IPR036890">
    <property type="entry name" value="HATPase_C_sf"/>
</dbReference>
<evidence type="ECO:0000256" key="1">
    <source>
        <dbReference type="SAM" id="MobiDB-lite"/>
    </source>
</evidence>
<protein>
    <submittedName>
        <fullName evidence="2">Uncharacterized protein</fullName>
    </submittedName>
</protein>
<evidence type="ECO:0000313" key="2">
    <source>
        <dbReference type="EMBL" id="QGS35149.1"/>
    </source>
</evidence>
<name>A0A6B8TJW9_9CORY</name>
<gene>
    <name evidence="2" type="ORF">FOB82_09540</name>
</gene>
<proteinExistence type="predicted"/>
<sequence>MGKVVDVRLSDVHHLITQAYLAGGPYQWAREGAVNSIQAEASWIKFGIETQGYQSQGVARRYIADNGIGMDEDELRIFLSSFGGGGRTIGVGENFGQGFKSSCYEWNPYGIVIASWTEATPEGRMIWIHRVEERGNVRWELRDFDLKYEGEEEFEDCVIPVELKEIGVDISKLKFPEIADAGQGTVFLFLGDGPGRDTEHGDYVRGEDSQRGIVSYLNSRLIDMPKGVELTVESLGARAEDSMKDVALSDPHGKRRFLSTRKVRGIRGGIRTKGTNRGRMSVAHNTTIEWYLTDEDDVTKDATYRPTRPVIAVKYDDEAYDIKHKRRDFRQFGIVDEIRDRVWLFIEPPKIVDGSPKWGVTPQASRGTLIAKGGHPLPWDDWYQEFFDNMPKEIRDAIAASRSGESRQDEAARRDRLKRVMSNLGKRFMPESLVQTERGTERGEKNAPGSDSGNNQEPRSSSRKKESLRNVERANETGTAGEAIILSPDDAGNALGARRRKANSLPAVTWDEKFTGDDRFFAARFDIREERSGSFGTIHLNAAWPIFEGQYQYWRDRYPRADQSAVDEIVRSAYEDEVVTKVMHAYKLRNKTIGMDEFEKPIRLSAQLTEELTSPVALTTAVIGLINVETKIATAIGQRFGPGRKPEADEDR</sequence>
<accession>A0A6B8TJW9</accession>
<evidence type="ECO:0000313" key="3">
    <source>
        <dbReference type="Proteomes" id="UP000426857"/>
    </source>
</evidence>
<dbReference type="AlphaFoldDB" id="A0A6B8TJW9"/>
<reference evidence="2 3" key="1">
    <citation type="submission" date="2019-11" db="EMBL/GenBank/DDBJ databases">
        <title>FDA dAtabase for Regulatory Grade micrObial Sequences (FDA-ARGOS): Supporting development and validation of Infectious Disease Dx tests.</title>
        <authorList>
            <person name="Kerrigan L."/>
            <person name="Long C."/>
            <person name="Tallon L."/>
            <person name="Sadzewicz L."/>
            <person name="Vavikolanu K."/>
            <person name="Mehta A."/>
            <person name="Aluvathingal J."/>
            <person name="Nadendla S."/>
            <person name="Yan Y."/>
            <person name="Sichtig H."/>
        </authorList>
    </citation>
    <scope>NUCLEOTIDE SEQUENCE [LARGE SCALE GENOMIC DNA]</scope>
    <source>
        <strain evidence="2 3">FDAARGOS_674</strain>
    </source>
</reference>
<dbReference type="EMBL" id="CP046322">
    <property type="protein sequence ID" value="QGS35149.1"/>
    <property type="molecule type" value="Genomic_DNA"/>
</dbReference>
<dbReference type="KEGG" id="cxe:FOB82_09540"/>
<feature type="compositionally biased region" description="Polar residues" evidence="1">
    <location>
        <begin position="449"/>
        <end position="459"/>
    </location>
</feature>
<dbReference type="RefSeq" id="WP_155869956.1">
    <property type="nucleotide sequence ID" value="NZ_CP046322.1"/>
</dbReference>
<feature type="region of interest" description="Disordered" evidence="1">
    <location>
        <begin position="428"/>
        <end position="485"/>
    </location>
</feature>
<feature type="compositionally biased region" description="Basic and acidic residues" evidence="1">
    <location>
        <begin position="463"/>
        <end position="475"/>
    </location>
</feature>
<dbReference type="Proteomes" id="UP000426857">
    <property type="component" value="Chromosome"/>
</dbReference>
<dbReference type="SUPFAM" id="SSF55874">
    <property type="entry name" value="ATPase domain of HSP90 chaperone/DNA topoisomerase II/histidine kinase"/>
    <property type="match status" value="1"/>
</dbReference>